<dbReference type="OMA" id="SACKYAT"/>
<dbReference type="AlphaFoldDB" id="A0A1M2W6N8"/>
<dbReference type="OrthoDB" id="2754780at2759"/>
<feature type="non-terminal residue" evidence="1">
    <location>
        <position position="423"/>
    </location>
</feature>
<evidence type="ECO:0000313" key="1">
    <source>
        <dbReference type="EMBL" id="OJT15400.1"/>
    </source>
</evidence>
<dbReference type="Proteomes" id="UP000184267">
    <property type="component" value="Unassembled WGS sequence"/>
</dbReference>
<keyword evidence="2" id="KW-1185">Reference proteome</keyword>
<dbReference type="EMBL" id="MNAD01000166">
    <property type="protein sequence ID" value="OJT15400.1"/>
    <property type="molecule type" value="Genomic_DNA"/>
</dbReference>
<evidence type="ECO:0000313" key="2">
    <source>
        <dbReference type="Proteomes" id="UP000184267"/>
    </source>
</evidence>
<accession>A0A1M2W6N8</accession>
<comment type="caution">
    <text evidence="1">The sequence shown here is derived from an EMBL/GenBank/DDBJ whole genome shotgun (WGS) entry which is preliminary data.</text>
</comment>
<proteinExistence type="predicted"/>
<protein>
    <submittedName>
        <fullName evidence="1">Uncharacterized protein</fullName>
    </submittedName>
</protein>
<organism evidence="1 2">
    <name type="scientific">Trametes pubescens</name>
    <name type="common">White-rot fungus</name>
    <dbReference type="NCBI Taxonomy" id="154538"/>
    <lineage>
        <taxon>Eukaryota</taxon>
        <taxon>Fungi</taxon>
        <taxon>Dikarya</taxon>
        <taxon>Basidiomycota</taxon>
        <taxon>Agaricomycotina</taxon>
        <taxon>Agaricomycetes</taxon>
        <taxon>Polyporales</taxon>
        <taxon>Polyporaceae</taxon>
        <taxon>Trametes</taxon>
    </lineage>
</organism>
<reference evidence="1 2" key="1">
    <citation type="submission" date="2016-10" db="EMBL/GenBank/DDBJ databases">
        <title>Genome sequence of the basidiomycete white-rot fungus Trametes pubescens.</title>
        <authorList>
            <person name="Makela M.R."/>
            <person name="Granchi Z."/>
            <person name="Peng M."/>
            <person name="De Vries R.P."/>
            <person name="Grigoriev I."/>
            <person name="Riley R."/>
            <person name="Hilden K."/>
        </authorList>
    </citation>
    <scope>NUCLEOTIDE SEQUENCE [LARGE SCALE GENOMIC DNA]</scope>
    <source>
        <strain evidence="1 2">FBCC735</strain>
    </source>
</reference>
<dbReference type="STRING" id="154538.A0A1M2W6N8"/>
<sequence>MSDFEMRLPAVVPILASSAPPPRLRHLELRRFPFRWNDLLFSSQTLTTLVVTGIDGRSARGNTLPDVGSFDMLFSALETLTPRLEALSIEDAIPRQGLTVASPLQLPLPSRTIPLLSITSIRLAGDAAYIAHLLNHITSPSTASLHVAVRNQVGGKELAQSIAAHMSNRPPFLSVLLESSGPDPLILSAWMHLGPSRDALLQVTFGSIYSRDYLVPVLQGSGTLFVRVQKLRLAGLFTSVKWANVFTRFPSVQTLIMDEHPWDNMLPALTTTRRLQDGRVYVTAPVLRAMHLSHFRFSMPSDDLEPFDDLLDFAIFRCNYGAPIEEIHLSACKYATEEKVERLREVVVDVQWDEWEMDVTTEEEEYDSDEELDYSDSDHGRRHYGFVEVRRPPLYFLIRNFHVSPAKLVSLSSTTVITGTGFH</sequence>
<name>A0A1M2W6N8_TRAPU</name>
<gene>
    <name evidence="1" type="ORF">TRAPUB_8049</name>
</gene>